<dbReference type="RefSeq" id="WP_176910079.1">
    <property type="nucleotide sequence ID" value="NZ_JABKAU010000056.1"/>
</dbReference>
<organism evidence="1 2">
    <name type="scientific">Hymenobacter lapidiphilus</name>
    <dbReference type="NCBI Taxonomy" id="2608003"/>
    <lineage>
        <taxon>Bacteria</taxon>
        <taxon>Pseudomonadati</taxon>
        <taxon>Bacteroidota</taxon>
        <taxon>Cytophagia</taxon>
        <taxon>Cytophagales</taxon>
        <taxon>Hymenobacteraceae</taxon>
        <taxon>Hymenobacter</taxon>
    </lineage>
</organism>
<protein>
    <submittedName>
        <fullName evidence="1">Uncharacterized protein</fullName>
    </submittedName>
</protein>
<proteinExistence type="predicted"/>
<reference evidence="1 2" key="1">
    <citation type="submission" date="2020-05" db="EMBL/GenBank/DDBJ databases">
        <title>Hymenobacter terrestris sp. nov. and Hymenobacter lapidiphilus sp. nov., isolated from regoliths in Antarctica.</title>
        <authorList>
            <person name="Sedlacek I."/>
            <person name="Pantucek R."/>
            <person name="Zeman M."/>
            <person name="Holochova P."/>
            <person name="Kralova S."/>
            <person name="Stankova E."/>
            <person name="Sedo O."/>
            <person name="Micenkova L."/>
            <person name="Svec P."/>
            <person name="Gupta V."/>
            <person name="Sood U."/>
            <person name="Korpole U.S."/>
            <person name="Lal R."/>
        </authorList>
    </citation>
    <scope>NUCLEOTIDE SEQUENCE [LARGE SCALE GENOMIC DNA]</scope>
    <source>
        <strain evidence="1 2">P5342</strain>
    </source>
</reference>
<name>A0A7Y7U873_9BACT</name>
<keyword evidence="2" id="KW-1185">Reference proteome</keyword>
<dbReference type="EMBL" id="JABKAU010000056">
    <property type="protein sequence ID" value="NVO33270.1"/>
    <property type="molecule type" value="Genomic_DNA"/>
</dbReference>
<dbReference type="AlphaFoldDB" id="A0A7Y7U873"/>
<accession>A0A7Y7U873</accession>
<evidence type="ECO:0000313" key="1">
    <source>
        <dbReference type="EMBL" id="NVO33270.1"/>
    </source>
</evidence>
<evidence type="ECO:0000313" key="2">
    <source>
        <dbReference type="Proteomes" id="UP000565521"/>
    </source>
</evidence>
<dbReference type="Proteomes" id="UP000565521">
    <property type="component" value="Unassembled WGS sequence"/>
</dbReference>
<gene>
    <name evidence="1" type="ORF">HW554_18845</name>
</gene>
<sequence length="241" mass="27088">MAAGNKKVAAAGAAATKGVRAVLEPGLPFVGELLFPIARHKELNKLLHWTVADNMMGAAFPIGTVLGVKEVTSRAAITVGRVYVWEYRGSVTLLRITGLRKRGIQAQWDRYQGRLDTRTRLHWKDESFALYEVACYITYGARKQQPLANPTYPTDEAKFKAWGERQIQKELFDGYCAVTMQAANSRPLLSNVSARAALWINQIIRADTEQRLDRAVRKYEGFVREQLVHQAREIVKGGQDE</sequence>
<comment type="caution">
    <text evidence="1">The sequence shown here is derived from an EMBL/GenBank/DDBJ whole genome shotgun (WGS) entry which is preliminary data.</text>
</comment>